<dbReference type="AlphaFoldDB" id="A0A135I9I5"/>
<evidence type="ECO:0000313" key="3">
    <source>
        <dbReference type="Proteomes" id="UP000070529"/>
    </source>
</evidence>
<keyword evidence="1" id="KW-0812">Transmembrane</keyword>
<proteinExistence type="predicted"/>
<dbReference type="Proteomes" id="UP000070529">
    <property type="component" value="Unassembled WGS sequence"/>
</dbReference>
<gene>
    <name evidence="2" type="ORF">ATN88_20125</name>
</gene>
<keyword evidence="3" id="KW-1185">Reference proteome</keyword>
<keyword evidence="1" id="KW-0472">Membrane</keyword>
<organism evidence="2 3">
    <name type="scientific">Enterovibrio coralii</name>
    <dbReference type="NCBI Taxonomy" id="294935"/>
    <lineage>
        <taxon>Bacteria</taxon>
        <taxon>Pseudomonadati</taxon>
        <taxon>Pseudomonadota</taxon>
        <taxon>Gammaproteobacteria</taxon>
        <taxon>Vibrionales</taxon>
        <taxon>Vibrionaceae</taxon>
        <taxon>Enterovibrio</taxon>
    </lineage>
</organism>
<dbReference type="EMBL" id="LNTY01000030">
    <property type="protein sequence ID" value="KXF82101.1"/>
    <property type="molecule type" value="Genomic_DNA"/>
</dbReference>
<feature type="transmembrane region" description="Helical" evidence="1">
    <location>
        <begin position="12"/>
        <end position="28"/>
    </location>
</feature>
<sequence length="234" mass="27010">MHENINNYYKGFAMRIIAIVLILFSFQLKSEEATIYHFLEFMDQKVKVSGNYFKGIQDSSQFNERNIYLFSEKPISSNVCVNINSADGVYKAELIYKLYNQPSENGLVALPFPTAHFDKLRKFSSSQLAIRAKSVSTTDCNETGIEYIASWSNLNKGENVHIYLRSNARSDVIHIPTIKEHDFKVKCIKLKGNYNIAYDKICTVPKNKLKNSLEIKRKKLSSIPNYQTKINWKQ</sequence>
<accession>A0A135I9I5</accession>
<keyword evidence="1" id="KW-1133">Transmembrane helix</keyword>
<evidence type="ECO:0000313" key="2">
    <source>
        <dbReference type="EMBL" id="KXF82101.1"/>
    </source>
</evidence>
<evidence type="ECO:0000256" key="1">
    <source>
        <dbReference type="SAM" id="Phobius"/>
    </source>
</evidence>
<comment type="caution">
    <text evidence="2">The sequence shown here is derived from an EMBL/GenBank/DDBJ whole genome shotgun (WGS) entry which is preliminary data.</text>
</comment>
<reference evidence="2 3" key="1">
    <citation type="submission" date="2015-11" db="EMBL/GenBank/DDBJ databases">
        <title>Genomic Taxonomy of the Vibrionaceae.</title>
        <authorList>
            <person name="Gomez-Gil B."/>
            <person name="Enciso-Ibarra J."/>
        </authorList>
    </citation>
    <scope>NUCLEOTIDE SEQUENCE [LARGE SCALE GENOMIC DNA]</scope>
    <source>
        <strain evidence="2 3">CAIM 912</strain>
    </source>
</reference>
<protein>
    <submittedName>
        <fullName evidence="2">Uncharacterized protein</fullName>
    </submittedName>
</protein>
<name>A0A135I9I5_9GAMM</name>
<dbReference type="STRING" id="294935.ATN88_20125"/>